<sequence>MDYKEIIKRNPNKRFGKPCIRDTRITLFDVLGWLAARMTQDEIIYDFPELTVDDIKACLAYGADREHKIKLSS</sequence>
<dbReference type="Gene3D" id="1.10.10.10">
    <property type="entry name" value="Winged helix-like DNA-binding domain superfamily/Winged helix DNA-binding domain"/>
    <property type="match status" value="1"/>
</dbReference>
<protein>
    <submittedName>
        <fullName evidence="1">DUF433 domain-containing protein</fullName>
    </submittedName>
</protein>
<dbReference type="InterPro" id="IPR009057">
    <property type="entry name" value="Homeodomain-like_sf"/>
</dbReference>
<dbReference type="Pfam" id="PF04255">
    <property type="entry name" value="DUF433"/>
    <property type="match status" value="1"/>
</dbReference>
<reference evidence="1 2" key="1">
    <citation type="submission" date="2020-03" db="EMBL/GenBank/DDBJ databases">
        <title>Cyclobacterium plantarum sp. nov., a marine bacterium isolated from a coastal-marine wetland.</title>
        <authorList>
            <person name="Sanchez-Porro C."/>
            <person name="Ventosa A."/>
            <person name="Amoozegar M."/>
        </authorList>
    </citation>
    <scope>NUCLEOTIDE SEQUENCE [LARGE SCALE GENOMIC DNA]</scope>
    <source>
        <strain evidence="1 2">GBPx2</strain>
    </source>
</reference>
<dbReference type="PANTHER" id="PTHR34849:SF5">
    <property type="entry name" value="SSL2733 PROTEIN"/>
    <property type="match status" value="1"/>
</dbReference>
<proteinExistence type="predicted"/>
<dbReference type="InterPro" id="IPR036388">
    <property type="entry name" value="WH-like_DNA-bd_sf"/>
</dbReference>
<organism evidence="1 2">
    <name type="scientific">Cyclobacterium plantarum</name>
    <dbReference type="NCBI Taxonomy" id="2716263"/>
    <lineage>
        <taxon>Bacteria</taxon>
        <taxon>Pseudomonadati</taxon>
        <taxon>Bacteroidota</taxon>
        <taxon>Cytophagia</taxon>
        <taxon>Cytophagales</taxon>
        <taxon>Cyclobacteriaceae</taxon>
        <taxon>Cyclobacterium</taxon>
    </lineage>
</organism>
<evidence type="ECO:0000313" key="2">
    <source>
        <dbReference type="Proteomes" id="UP000649799"/>
    </source>
</evidence>
<gene>
    <name evidence="1" type="ORF">G9Q97_22820</name>
</gene>
<keyword evidence="2" id="KW-1185">Reference proteome</keyword>
<dbReference type="SUPFAM" id="SSF46689">
    <property type="entry name" value="Homeodomain-like"/>
    <property type="match status" value="1"/>
</dbReference>
<accession>A0ABX0HD94</accession>
<dbReference type="PANTHER" id="PTHR34849">
    <property type="entry name" value="SSL5025 PROTEIN"/>
    <property type="match status" value="1"/>
</dbReference>
<dbReference type="EMBL" id="JAANYN010000015">
    <property type="protein sequence ID" value="NHE59652.1"/>
    <property type="molecule type" value="Genomic_DNA"/>
</dbReference>
<dbReference type="InterPro" id="IPR007367">
    <property type="entry name" value="DUF433"/>
</dbReference>
<name>A0ABX0HD94_9BACT</name>
<comment type="caution">
    <text evidence="1">The sequence shown here is derived from an EMBL/GenBank/DDBJ whole genome shotgun (WGS) entry which is preliminary data.</text>
</comment>
<dbReference type="Proteomes" id="UP000649799">
    <property type="component" value="Unassembled WGS sequence"/>
</dbReference>
<evidence type="ECO:0000313" key="1">
    <source>
        <dbReference type="EMBL" id="NHE59652.1"/>
    </source>
</evidence>